<feature type="transmembrane region" description="Helical" evidence="1">
    <location>
        <begin position="49"/>
        <end position="70"/>
    </location>
</feature>
<keyword evidence="1" id="KW-0472">Membrane</keyword>
<dbReference type="RefSeq" id="WP_340344667.1">
    <property type="nucleotide sequence ID" value="NZ_JBBKZT010000011.1"/>
</dbReference>
<evidence type="ECO:0000256" key="1">
    <source>
        <dbReference type="SAM" id="Phobius"/>
    </source>
</evidence>
<reference evidence="2 3" key="1">
    <citation type="submission" date="2024-03" db="EMBL/GenBank/DDBJ databases">
        <title>Novel species of the genus Variovorax.</title>
        <authorList>
            <person name="Liu Q."/>
            <person name="Xin Y.-H."/>
        </authorList>
    </citation>
    <scope>NUCLEOTIDE SEQUENCE [LARGE SCALE GENOMIC DNA]</scope>
    <source>
        <strain evidence="2 3">KACC 18900</strain>
    </source>
</reference>
<keyword evidence="1" id="KW-1133">Transmembrane helix</keyword>
<comment type="caution">
    <text evidence="2">The sequence shown here is derived from an EMBL/GenBank/DDBJ whole genome shotgun (WGS) entry which is preliminary data.</text>
</comment>
<accession>A0ABU8WS13</accession>
<dbReference type="EMBL" id="JBBKZT010000011">
    <property type="protein sequence ID" value="MEJ8849533.1"/>
    <property type="molecule type" value="Genomic_DNA"/>
</dbReference>
<feature type="transmembrane region" description="Helical" evidence="1">
    <location>
        <begin position="12"/>
        <end position="29"/>
    </location>
</feature>
<protein>
    <recommendedName>
        <fullName evidence="4">ABC transporter permease</fullName>
    </recommendedName>
</protein>
<evidence type="ECO:0000313" key="2">
    <source>
        <dbReference type="EMBL" id="MEJ8849533.1"/>
    </source>
</evidence>
<organism evidence="2 3">
    <name type="scientific">Variovorax rhizosphaerae</name>
    <dbReference type="NCBI Taxonomy" id="1836200"/>
    <lineage>
        <taxon>Bacteria</taxon>
        <taxon>Pseudomonadati</taxon>
        <taxon>Pseudomonadota</taxon>
        <taxon>Betaproteobacteria</taxon>
        <taxon>Burkholderiales</taxon>
        <taxon>Comamonadaceae</taxon>
        <taxon>Variovorax</taxon>
    </lineage>
</organism>
<dbReference type="Proteomes" id="UP001385892">
    <property type="component" value="Unassembled WGS sequence"/>
</dbReference>
<name>A0ABU8WS13_9BURK</name>
<proteinExistence type="predicted"/>
<gene>
    <name evidence="2" type="ORF">WKW82_22985</name>
</gene>
<evidence type="ECO:0008006" key="4">
    <source>
        <dbReference type="Google" id="ProtNLM"/>
    </source>
</evidence>
<keyword evidence="3" id="KW-1185">Reference proteome</keyword>
<evidence type="ECO:0000313" key="3">
    <source>
        <dbReference type="Proteomes" id="UP001385892"/>
    </source>
</evidence>
<keyword evidence="1" id="KW-0812">Transmembrane</keyword>
<sequence length="80" mass="9017">MQQVHRQFLYRAEIAVAVVCACLFALTLVDPQWIETLFDESPDDGDGSLERWILLGCTSIGTVLAGALAWRERRRLRTAP</sequence>